<reference evidence="1" key="2">
    <citation type="journal article" date="2023" name="BMC Genomics">
        <title>Pest status, molecular evolution, and epigenetic factors derived from the genome assembly of Frankliniella fusca, a thysanopteran phytovirus vector.</title>
        <authorList>
            <person name="Catto M.A."/>
            <person name="Labadie P.E."/>
            <person name="Jacobson A.L."/>
            <person name="Kennedy G.G."/>
            <person name="Srinivasan R."/>
            <person name="Hunt B.G."/>
        </authorList>
    </citation>
    <scope>NUCLEOTIDE SEQUENCE</scope>
    <source>
        <strain evidence="1">PL_HMW_Pooled</strain>
    </source>
</reference>
<name>A0AAE1LEP7_9NEOP</name>
<organism evidence="1 2">
    <name type="scientific">Frankliniella fusca</name>
    <dbReference type="NCBI Taxonomy" id="407009"/>
    <lineage>
        <taxon>Eukaryota</taxon>
        <taxon>Metazoa</taxon>
        <taxon>Ecdysozoa</taxon>
        <taxon>Arthropoda</taxon>
        <taxon>Hexapoda</taxon>
        <taxon>Insecta</taxon>
        <taxon>Pterygota</taxon>
        <taxon>Neoptera</taxon>
        <taxon>Paraneoptera</taxon>
        <taxon>Thysanoptera</taxon>
        <taxon>Terebrantia</taxon>
        <taxon>Thripoidea</taxon>
        <taxon>Thripidae</taxon>
        <taxon>Frankliniella</taxon>
    </lineage>
</organism>
<sequence>MNSMQVTSGFSKYNIKVEMKEEVIDVNEVVKYSDEESMVWETNKDDFMNNKTLLDMTCTAKGIEDACSATFETESNLAQLNLGSAFVRPELYYCPNSISASQSGAGKGNRRLALDSRIRMILPPRKFFRGWCNTKRANIIMEFLVSYANIARQLEDSRCAHYNIVSSGPRSLTCDNCSRLFSGLHDRYLKIFVNFKACHKKTCNLLIGSKWVKHQATVRNMISAWQRDMQSPQQSEEVTN</sequence>
<accession>A0AAE1LEP7</accession>
<dbReference type="AlphaFoldDB" id="A0AAE1LEP7"/>
<evidence type="ECO:0000313" key="1">
    <source>
        <dbReference type="EMBL" id="KAK3916908.1"/>
    </source>
</evidence>
<proteinExistence type="predicted"/>
<keyword evidence="2" id="KW-1185">Reference proteome</keyword>
<dbReference type="EMBL" id="JAHWGI010000635">
    <property type="protein sequence ID" value="KAK3916908.1"/>
    <property type="molecule type" value="Genomic_DNA"/>
</dbReference>
<evidence type="ECO:0000313" key="2">
    <source>
        <dbReference type="Proteomes" id="UP001219518"/>
    </source>
</evidence>
<dbReference type="Proteomes" id="UP001219518">
    <property type="component" value="Unassembled WGS sequence"/>
</dbReference>
<comment type="caution">
    <text evidence="1">The sequence shown here is derived from an EMBL/GenBank/DDBJ whole genome shotgun (WGS) entry which is preliminary data.</text>
</comment>
<reference evidence="1" key="1">
    <citation type="submission" date="2021-07" db="EMBL/GenBank/DDBJ databases">
        <authorList>
            <person name="Catto M.A."/>
            <person name="Jacobson A."/>
            <person name="Kennedy G."/>
            <person name="Labadie P."/>
            <person name="Hunt B.G."/>
            <person name="Srinivasan R."/>
        </authorList>
    </citation>
    <scope>NUCLEOTIDE SEQUENCE</scope>
    <source>
        <strain evidence="1">PL_HMW_Pooled</strain>
        <tissue evidence="1">Head</tissue>
    </source>
</reference>
<gene>
    <name evidence="1" type="ORF">KUF71_006466</name>
</gene>
<protein>
    <submittedName>
        <fullName evidence="1">Forkhead box protein N4</fullName>
    </submittedName>
</protein>